<evidence type="ECO:0000256" key="5">
    <source>
        <dbReference type="ARBA" id="ARBA00023242"/>
    </source>
</evidence>
<keyword evidence="9" id="KW-1185">Reference proteome</keyword>
<evidence type="ECO:0000313" key="8">
    <source>
        <dbReference type="EMBL" id="CZT44643.1"/>
    </source>
</evidence>
<evidence type="ECO:0000256" key="3">
    <source>
        <dbReference type="ARBA" id="ARBA00022454"/>
    </source>
</evidence>
<evidence type="ECO:0000256" key="1">
    <source>
        <dbReference type="ARBA" id="ARBA00004123"/>
    </source>
</evidence>
<feature type="compositionally biased region" description="Polar residues" evidence="6">
    <location>
        <begin position="1490"/>
        <end position="1500"/>
    </location>
</feature>
<feature type="region of interest" description="Disordered" evidence="6">
    <location>
        <begin position="1521"/>
        <end position="1553"/>
    </location>
</feature>
<dbReference type="GO" id="GO:0042162">
    <property type="term" value="F:telomeric DNA binding"/>
    <property type="evidence" value="ECO:0007669"/>
    <property type="project" value="InterPro"/>
</dbReference>
<feature type="compositionally biased region" description="Polar residues" evidence="6">
    <location>
        <begin position="602"/>
        <end position="622"/>
    </location>
</feature>
<name>A0A1E1M6B2_RHYSE</name>
<dbReference type="GO" id="GO:0007004">
    <property type="term" value="P:telomere maintenance via telomerase"/>
    <property type="evidence" value="ECO:0007669"/>
    <property type="project" value="InterPro"/>
</dbReference>
<dbReference type="EMBL" id="FJVC01000183">
    <property type="protein sequence ID" value="CZT44643.1"/>
    <property type="molecule type" value="Genomic_DNA"/>
</dbReference>
<feature type="region of interest" description="Disordered" evidence="6">
    <location>
        <begin position="1479"/>
        <end position="1507"/>
    </location>
</feature>
<keyword evidence="5" id="KW-0539">Nucleus</keyword>
<comment type="subcellular location">
    <subcellularLocation>
        <location evidence="2">Chromosome</location>
        <location evidence="2">Telomere</location>
    </subcellularLocation>
    <subcellularLocation>
        <location evidence="1">Nucleus</location>
    </subcellularLocation>
</comment>
<feature type="compositionally biased region" description="Polar residues" evidence="6">
    <location>
        <begin position="535"/>
        <end position="554"/>
    </location>
</feature>
<dbReference type="Proteomes" id="UP000177625">
    <property type="component" value="Unassembled WGS sequence"/>
</dbReference>
<dbReference type="GO" id="GO:0005697">
    <property type="term" value="C:telomerase holoenzyme complex"/>
    <property type="evidence" value="ECO:0007669"/>
    <property type="project" value="InterPro"/>
</dbReference>
<keyword evidence="3" id="KW-0158">Chromosome</keyword>
<feature type="compositionally biased region" description="Polar residues" evidence="6">
    <location>
        <begin position="904"/>
        <end position="915"/>
    </location>
</feature>
<feature type="compositionally biased region" description="Basic and acidic residues" evidence="6">
    <location>
        <begin position="1417"/>
        <end position="1436"/>
    </location>
</feature>
<feature type="region of interest" description="Disordered" evidence="6">
    <location>
        <begin position="175"/>
        <end position="195"/>
    </location>
</feature>
<feature type="compositionally biased region" description="Polar residues" evidence="6">
    <location>
        <begin position="1034"/>
        <end position="1050"/>
    </location>
</feature>
<organism evidence="8 9">
    <name type="scientific">Rhynchosporium secalis</name>
    <name type="common">Barley scald fungus</name>
    <dbReference type="NCBI Taxonomy" id="38038"/>
    <lineage>
        <taxon>Eukaryota</taxon>
        <taxon>Fungi</taxon>
        <taxon>Dikarya</taxon>
        <taxon>Ascomycota</taxon>
        <taxon>Pezizomycotina</taxon>
        <taxon>Leotiomycetes</taxon>
        <taxon>Helotiales</taxon>
        <taxon>Ploettnerulaceae</taxon>
        <taxon>Rhynchosporium</taxon>
    </lineage>
</organism>
<evidence type="ECO:0000313" key="9">
    <source>
        <dbReference type="Proteomes" id="UP000177625"/>
    </source>
</evidence>
<feature type="region of interest" description="Disordered" evidence="6">
    <location>
        <begin position="893"/>
        <end position="1005"/>
    </location>
</feature>
<reference evidence="9" key="1">
    <citation type="submission" date="2016-03" db="EMBL/GenBank/DDBJ databases">
        <authorList>
            <person name="Guldener U."/>
        </authorList>
    </citation>
    <scope>NUCLEOTIDE SEQUENCE [LARGE SCALE GENOMIC DNA]</scope>
</reference>
<dbReference type="InterPro" id="IPR019437">
    <property type="entry name" value="TPP1/Est3"/>
</dbReference>
<evidence type="ECO:0000256" key="4">
    <source>
        <dbReference type="ARBA" id="ARBA00022895"/>
    </source>
</evidence>
<evidence type="ECO:0000256" key="2">
    <source>
        <dbReference type="ARBA" id="ARBA00004574"/>
    </source>
</evidence>
<feature type="region of interest" description="Disordered" evidence="6">
    <location>
        <begin position="409"/>
        <end position="562"/>
    </location>
</feature>
<feature type="compositionally biased region" description="Low complexity" evidence="6">
    <location>
        <begin position="175"/>
        <end position="192"/>
    </location>
</feature>
<proteinExistence type="predicted"/>
<feature type="region of interest" description="Disordered" evidence="6">
    <location>
        <begin position="1292"/>
        <end position="1445"/>
    </location>
</feature>
<feature type="compositionally biased region" description="Basic and acidic residues" evidence="6">
    <location>
        <begin position="1051"/>
        <end position="1062"/>
    </location>
</feature>
<evidence type="ECO:0000256" key="6">
    <source>
        <dbReference type="SAM" id="MobiDB-lite"/>
    </source>
</evidence>
<feature type="domain" description="Shelterin complex subunit TPP1/Est3" evidence="7">
    <location>
        <begin position="6"/>
        <end position="153"/>
    </location>
</feature>
<feature type="region of interest" description="Disordered" evidence="6">
    <location>
        <begin position="1034"/>
        <end position="1066"/>
    </location>
</feature>
<protein>
    <recommendedName>
        <fullName evidence="7">Shelterin complex subunit TPP1/Est3 domain-containing protein</fullName>
    </recommendedName>
</protein>
<keyword evidence="4" id="KW-0779">Telomere</keyword>
<gene>
    <name evidence="8" type="ORF">RSE6_04842</name>
</gene>
<dbReference type="GO" id="GO:0000781">
    <property type="term" value="C:chromosome, telomeric region"/>
    <property type="evidence" value="ECO:0007669"/>
    <property type="project" value="UniProtKB-SubCell"/>
</dbReference>
<feature type="compositionally biased region" description="Low complexity" evidence="6">
    <location>
        <begin position="989"/>
        <end position="999"/>
    </location>
</feature>
<feature type="region of interest" description="Disordered" evidence="6">
    <location>
        <begin position="745"/>
        <end position="765"/>
    </location>
</feature>
<accession>A0A1E1M6B2</accession>
<sequence>MASALQQPWISTLVESELKTALNSLKSYVSGQLELVKGNRHCRPGEVEIRFSKQRQVQVTEFPGGLRNPYDAVLSDGYHHIHAIFDIDAAQSFAEKTHRNYQEIAGGIIVLNSYYLIVNSALTPTMLTLRILDFKLQGSEGSPLIGRPKDILMYGEVALSAGKLDRLCASTQESTQAQLSSSTSQDKSSQLSGGFATQMDQGTAGLILSPAVAQNRRTTNDDAFVARLAGLARDDQAETPYSTDEPVRVPILGLISAGKADAMKSKLDNGANMRSSHASIPLISSGNFEKELGSKPADQALENHSLLYSRSKDAEKENSLEHVETQQSPLAQPVVHTVQLQSAPLFIDLLQRNDAFEGLKRVPRQFVRISEDQKNLLERNDCWYEPQVGDRPRYANVPPKVMDDLTEFRTRQPTKPLAEVLRVIHSPQDSEDDSDDKSDDDSAYDNTAEQPISDYDEESLGASQKPVYHDAPELISNDKPSPHGSQIQKGRVPSSGPIIVDLRSGGDDDTDNEDRISWEPTPDPDDLAHHPSIDRTASQPQSKIELPSTPSTPCAPSWEPQVKPHARALVNIPSSSPTKEEELDLAIPYAVGDIFDPEDVQEQGSTNMSQELPSTAPPSSRYIQVKRTPYIKSHSFDEVSLRRTATGSNRTKDDVSSDPVIPATFNETSSSNIQVSSLVDQAPTSVDRLSSTQMLPKEHMDTHAQTNATHDGVRVENNRLGSKEIQAKEQTGDKTFALDDCESAEPRISPARHQRSSQNSRVQRLDGDLDTTLSWVSPSPKLNAGHILNAVEPSTGIIHAQMGRNTVLASPQTHLSKRDRQMVFSDVKFDETTSEDKELAELLFEEKRRAQVAKRNFRAREKLTRLGPGATIEPPILTSSPHLVVATNSRKPLIPEQHGPRVLLSSTPDPFQGNDQVLAGASDGWFPAQDRLHPEEAQSPSIEVSQDSSPIRPSSGAHEYHPVPNNEEECVTHVTPQPKPVEQSSHQNSLAPSSRSSALPEKDDRVDEYNDAHVDECIDEFSFHEASALGISAAESNQAGRCKDVTSTPRSAEREISAKPEGDDQDELVEKQSLGYEAVPAGDSVTPKQFVSEAQEQTLPHHISQSEGPSLRRQRQQNDSRSTGSSSLDDLTYDKFLFTYPEYTGDKKCFTRALVCLEWLRKKRMPPWSICDDFVRAYVEYEPFLRNLVKENKSTMTAWEYYDSHVKAIVFERRFIDDEDKLASAISLLNPLLVQTLRRAYNTPSADTSRTKVLKRSISNPVVPQITKPSVTTSPSIAPKIVRRLKASPELGLGNIQRRRHAREPFFETRSQLPSEQRNEEHAKSIRSVADDERSDKKKRKLPWNQKIENQPRISSAPIESRRVPGRESPSVRSAEAQKRRHSDGHRRATLAPRLRSSVEKSPTATRSMHPPRPISRNKDVVEEARQTSESMDRGARASPELPDFTEKWVAQQQTSGDFIIEEAKSSGVASLPPKQIVQESLGGRRKSELSSTIDSPTWTKKTKKRPYKDFKEVARLYAERRRSGGLSSRASTHNSTPAKRFCTKPKTVTQAK</sequence>
<feature type="region of interest" description="Disordered" evidence="6">
    <location>
        <begin position="599"/>
        <end position="623"/>
    </location>
</feature>
<evidence type="ECO:0000259" key="7">
    <source>
        <dbReference type="Pfam" id="PF10341"/>
    </source>
</evidence>
<feature type="compositionally biased region" description="Acidic residues" evidence="6">
    <location>
        <begin position="429"/>
        <end position="443"/>
    </location>
</feature>
<feature type="region of interest" description="Disordered" evidence="6">
    <location>
        <begin position="1093"/>
        <end position="1127"/>
    </location>
</feature>
<feature type="compositionally biased region" description="Polar residues" evidence="6">
    <location>
        <begin position="1093"/>
        <end position="1108"/>
    </location>
</feature>
<dbReference type="Pfam" id="PF10341">
    <property type="entry name" value="TPP1"/>
    <property type="match status" value="1"/>
</dbReference>
<feature type="compositionally biased region" description="Polar residues" evidence="6">
    <location>
        <begin position="938"/>
        <end position="952"/>
    </location>
</feature>
<feature type="compositionally biased region" description="Basic and acidic residues" evidence="6">
    <location>
        <begin position="1317"/>
        <end position="1336"/>
    </location>
</feature>
<feature type="compositionally biased region" description="Polar residues" evidence="6">
    <location>
        <begin position="1117"/>
        <end position="1127"/>
    </location>
</feature>
<feature type="compositionally biased region" description="Basic residues" evidence="6">
    <location>
        <begin position="1379"/>
        <end position="1389"/>
    </location>
</feature>